<dbReference type="FunFam" id="3.80.10.10:FF:000400">
    <property type="entry name" value="Nuclear pore complex protein NUP107"/>
    <property type="match status" value="1"/>
</dbReference>
<comment type="subcellular location">
    <subcellularLocation>
        <location evidence="2">Cell membrane</location>
        <topology evidence="2">Single-pass type I membrane protein</topology>
    </subcellularLocation>
    <subcellularLocation>
        <location evidence="1">Secreted</location>
        <location evidence="1">Cell wall</location>
    </subcellularLocation>
</comment>
<evidence type="ECO:0000256" key="5">
    <source>
        <dbReference type="ARBA" id="ARBA00022512"/>
    </source>
</evidence>
<evidence type="ECO:0000256" key="2">
    <source>
        <dbReference type="ARBA" id="ARBA00004251"/>
    </source>
</evidence>
<comment type="similarity">
    <text evidence="14">Belongs to the polygalacturonase-inhibiting protein family.</text>
</comment>
<evidence type="ECO:0000256" key="11">
    <source>
        <dbReference type="ARBA" id="ARBA00023136"/>
    </source>
</evidence>
<protein>
    <recommendedName>
        <fullName evidence="16">Leucine-rich repeat-containing N-terminal plant-type domain-containing protein</fullName>
    </recommendedName>
</protein>
<evidence type="ECO:0000256" key="7">
    <source>
        <dbReference type="ARBA" id="ARBA00022692"/>
    </source>
</evidence>
<evidence type="ECO:0000256" key="6">
    <source>
        <dbReference type="ARBA" id="ARBA00022614"/>
    </source>
</evidence>
<evidence type="ECO:0000256" key="10">
    <source>
        <dbReference type="ARBA" id="ARBA00022989"/>
    </source>
</evidence>
<feature type="domain" description="Leucine-rich repeat-containing N-terminal plant-type" evidence="16">
    <location>
        <begin position="33"/>
        <end position="76"/>
    </location>
</feature>
<dbReference type="EMBL" id="CM031815">
    <property type="protein sequence ID" value="KAG6647514.1"/>
    <property type="molecule type" value="Genomic_DNA"/>
</dbReference>
<evidence type="ECO:0000256" key="3">
    <source>
        <dbReference type="ARBA" id="ARBA00009592"/>
    </source>
</evidence>
<keyword evidence="9" id="KW-0677">Repeat</keyword>
<dbReference type="InterPro" id="IPR013210">
    <property type="entry name" value="LRR_N_plant-typ"/>
</dbReference>
<dbReference type="GO" id="GO:0005886">
    <property type="term" value="C:plasma membrane"/>
    <property type="evidence" value="ECO:0007669"/>
    <property type="project" value="UniProtKB-SubCell"/>
</dbReference>
<name>A0A8T1Q094_CARIL</name>
<keyword evidence="5" id="KW-0964">Secreted</keyword>
<keyword evidence="5" id="KW-0134">Cell wall</keyword>
<dbReference type="PANTHER" id="PTHR27004:SF203">
    <property type="entry name" value="LEUCINE-RICH REPEAT-CONTAINING N-TERMINAL PLANT-TYPE DOMAIN-CONTAINING PROTEIN"/>
    <property type="match status" value="1"/>
</dbReference>
<dbReference type="PANTHER" id="PTHR27004">
    <property type="entry name" value="RECEPTOR-LIKE PROTEIN 12 ISOFORM X1"/>
    <property type="match status" value="1"/>
</dbReference>
<gene>
    <name evidence="17" type="ORF">CIPAW_07G084200</name>
</gene>
<dbReference type="InterPro" id="IPR001611">
    <property type="entry name" value="Leu-rich_rpt"/>
</dbReference>
<keyword evidence="8 15" id="KW-0732">Signal</keyword>
<evidence type="ECO:0000256" key="14">
    <source>
        <dbReference type="ARBA" id="ARBA00038043"/>
    </source>
</evidence>
<accession>A0A8T1Q094</accession>
<dbReference type="Pfam" id="PF00560">
    <property type="entry name" value="LRR_1"/>
    <property type="match status" value="3"/>
</dbReference>
<evidence type="ECO:0000256" key="4">
    <source>
        <dbReference type="ARBA" id="ARBA00022475"/>
    </source>
</evidence>
<dbReference type="Proteomes" id="UP000811609">
    <property type="component" value="Chromosome 7"/>
</dbReference>
<evidence type="ECO:0000256" key="1">
    <source>
        <dbReference type="ARBA" id="ARBA00004191"/>
    </source>
</evidence>
<feature type="chain" id="PRO_5035831857" description="Leucine-rich repeat-containing N-terminal plant-type domain-containing protein" evidence="15">
    <location>
        <begin position="30"/>
        <end position="224"/>
    </location>
</feature>
<evidence type="ECO:0000256" key="15">
    <source>
        <dbReference type="SAM" id="SignalP"/>
    </source>
</evidence>
<evidence type="ECO:0000256" key="9">
    <source>
        <dbReference type="ARBA" id="ARBA00022737"/>
    </source>
</evidence>
<evidence type="ECO:0000313" key="18">
    <source>
        <dbReference type="Proteomes" id="UP000811609"/>
    </source>
</evidence>
<dbReference type="AlphaFoldDB" id="A0A8T1Q094"/>
<keyword evidence="11" id="KW-0472">Membrane</keyword>
<proteinExistence type="inferred from homology"/>
<reference evidence="17" key="1">
    <citation type="submission" date="2020-12" db="EMBL/GenBank/DDBJ databases">
        <title>WGS assembly of Carya illinoinensis cv. Pawnee.</title>
        <authorList>
            <person name="Platts A."/>
            <person name="Shu S."/>
            <person name="Wright S."/>
            <person name="Barry K."/>
            <person name="Edger P."/>
            <person name="Pires J.C."/>
            <person name="Schmutz J."/>
        </authorList>
    </citation>
    <scope>NUCLEOTIDE SEQUENCE</scope>
    <source>
        <tissue evidence="17">Leaf</tissue>
    </source>
</reference>
<keyword evidence="7" id="KW-0812">Transmembrane</keyword>
<keyword evidence="6" id="KW-0433">Leucine-rich repeat</keyword>
<evidence type="ECO:0000256" key="8">
    <source>
        <dbReference type="ARBA" id="ARBA00022729"/>
    </source>
</evidence>
<dbReference type="Pfam" id="PF08263">
    <property type="entry name" value="LRRNT_2"/>
    <property type="match status" value="1"/>
</dbReference>
<keyword evidence="12" id="KW-0675">Receptor</keyword>
<keyword evidence="18" id="KW-1185">Reference proteome</keyword>
<keyword evidence="13" id="KW-0325">Glycoprotein</keyword>
<evidence type="ECO:0000313" key="17">
    <source>
        <dbReference type="EMBL" id="KAG6647514.1"/>
    </source>
</evidence>
<comment type="similarity">
    <text evidence="3">Belongs to the RLP family.</text>
</comment>
<evidence type="ECO:0000256" key="12">
    <source>
        <dbReference type="ARBA" id="ARBA00023170"/>
    </source>
</evidence>
<sequence length="224" mass="24676">MVLKGKYFAILAHTLILHVGLVFLGGSSSFANESDIYCLRTIKDSLEDTYNHLSSSWNFENNTEGFICKFKGVECWHPDENRVLNISLSDMGLKGEFPHGIGNCTSLASLDLSSNKLSGSIPSNISDKLPFVTSLDLSSNSFSGEIPLSLANCTYLNVLKLDHNQLTGMIPPQLARLNQIQKFSVSNNLLSGPVPSFDSTVTAESYANNIRLWGAFEILPKYYQ</sequence>
<keyword evidence="4" id="KW-1003">Cell membrane</keyword>
<feature type="signal peptide" evidence="15">
    <location>
        <begin position="1"/>
        <end position="29"/>
    </location>
</feature>
<evidence type="ECO:0000259" key="16">
    <source>
        <dbReference type="Pfam" id="PF08263"/>
    </source>
</evidence>
<comment type="caution">
    <text evidence="17">The sequence shown here is derived from an EMBL/GenBank/DDBJ whole genome shotgun (WGS) entry which is preliminary data.</text>
</comment>
<keyword evidence="10" id="KW-1133">Transmembrane helix</keyword>
<evidence type="ECO:0000256" key="13">
    <source>
        <dbReference type="ARBA" id="ARBA00023180"/>
    </source>
</evidence>
<organism evidence="17 18">
    <name type="scientific">Carya illinoinensis</name>
    <name type="common">Pecan</name>
    <dbReference type="NCBI Taxonomy" id="32201"/>
    <lineage>
        <taxon>Eukaryota</taxon>
        <taxon>Viridiplantae</taxon>
        <taxon>Streptophyta</taxon>
        <taxon>Embryophyta</taxon>
        <taxon>Tracheophyta</taxon>
        <taxon>Spermatophyta</taxon>
        <taxon>Magnoliopsida</taxon>
        <taxon>eudicotyledons</taxon>
        <taxon>Gunneridae</taxon>
        <taxon>Pentapetalae</taxon>
        <taxon>rosids</taxon>
        <taxon>fabids</taxon>
        <taxon>Fagales</taxon>
        <taxon>Juglandaceae</taxon>
        <taxon>Carya</taxon>
    </lineage>
</organism>